<evidence type="ECO:0000256" key="1">
    <source>
        <dbReference type="SAM" id="Phobius"/>
    </source>
</evidence>
<keyword evidence="1" id="KW-1133">Transmembrane helix</keyword>
<evidence type="ECO:0000313" key="3">
    <source>
        <dbReference type="Proteomes" id="UP001078443"/>
    </source>
</evidence>
<keyword evidence="1" id="KW-0472">Membrane</keyword>
<organism evidence="2 3">
    <name type="scientific">Clostridium aestuarii</name>
    <dbReference type="NCBI Taxonomy" id="338193"/>
    <lineage>
        <taxon>Bacteria</taxon>
        <taxon>Bacillati</taxon>
        <taxon>Bacillota</taxon>
        <taxon>Clostridia</taxon>
        <taxon>Eubacteriales</taxon>
        <taxon>Clostridiaceae</taxon>
        <taxon>Clostridium</taxon>
    </lineage>
</organism>
<accession>A0ABT4CVD6</accession>
<proteinExistence type="predicted"/>
<dbReference type="EMBL" id="JAPQER010000001">
    <property type="protein sequence ID" value="MCY6482938.1"/>
    <property type="molecule type" value="Genomic_DNA"/>
</dbReference>
<protein>
    <recommendedName>
        <fullName evidence="4">DUF4760 domain-containing protein</fullName>
    </recommendedName>
</protein>
<dbReference type="Proteomes" id="UP001078443">
    <property type="component" value="Unassembled WGS sequence"/>
</dbReference>
<reference evidence="2" key="1">
    <citation type="submission" date="2022-12" db="EMBL/GenBank/DDBJ databases">
        <authorList>
            <person name="Wang J."/>
        </authorList>
    </citation>
    <scope>NUCLEOTIDE SEQUENCE</scope>
    <source>
        <strain evidence="2">HY-45-18</strain>
    </source>
</reference>
<comment type="caution">
    <text evidence="2">The sequence shown here is derived from an EMBL/GenBank/DDBJ whole genome shotgun (WGS) entry which is preliminary data.</text>
</comment>
<evidence type="ECO:0008006" key="4">
    <source>
        <dbReference type="Google" id="ProtNLM"/>
    </source>
</evidence>
<keyword evidence="3" id="KW-1185">Reference proteome</keyword>
<feature type="transmembrane region" description="Helical" evidence="1">
    <location>
        <begin position="10"/>
        <end position="28"/>
    </location>
</feature>
<name>A0ABT4CVD6_9CLOT</name>
<sequence length="246" mass="29228">MRRINWKTKLIALFISLSCIIYFGHYLIFNDYKYIFRILIAQLGFLPISTLLVTFVLNKLLSNRQKKERLNKLNMVIGTFFSEVGTELLKKVTKFQVDIDKKEQDFRISDKWTKKDFKNLKSNISNKNFELKFESKDVKVLKEFLMNKRSFMLTLLQNPNLLEHQSFTDLLWAIFHLTEELANRQEVDSLSKDDLEHIGGDVSRVYKILILEWINYVEHLQNDYPYLFSLAVRTNPFDKNAKAEIK</sequence>
<dbReference type="RefSeq" id="WP_268039205.1">
    <property type="nucleotide sequence ID" value="NZ_JAPQER010000001.1"/>
</dbReference>
<keyword evidence="1" id="KW-0812">Transmembrane</keyword>
<gene>
    <name evidence="2" type="ORF">OW763_01030</name>
</gene>
<evidence type="ECO:0000313" key="2">
    <source>
        <dbReference type="EMBL" id="MCY6482938.1"/>
    </source>
</evidence>
<feature type="transmembrane region" description="Helical" evidence="1">
    <location>
        <begin position="34"/>
        <end position="57"/>
    </location>
</feature>